<protein>
    <submittedName>
        <fullName evidence="3">Uncharacterized protein</fullName>
    </submittedName>
</protein>
<evidence type="ECO:0000313" key="3">
    <source>
        <dbReference type="EMBL" id="GMI38308.1"/>
    </source>
</evidence>
<proteinExistence type="predicted"/>
<feature type="region of interest" description="Disordered" evidence="1">
    <location>
        <begin position="1"/>
        <end position="63"/>
    </location>
</feature>
<feature type="transmembrane region" description="Helical" evidence="2">
    <location>
        <begin position="103"/>
        <end position="126"/>
    </location>
</feature>
<dbReference type="EMBL" id="BRYB01002022">
    <property type="protein sequence ID" value="GMI38308.1"/>
    <property type="molecule type" value="Genomic_DNA"/>
</dbReference>
<name>A0ABQ6N1B0_9STRA</name>
<reference evidence="3 4" key="1">
    <citation type="journal article" date="2023" name="Commun. Biol.">
        <title>Genome analysis of Parmales, the sister group of diatoms, reveals the evolutionary specialization of diatoms from phago-mixotrophs to photoautotrophs.</title>
        <authorList>
            <person name="Ban H."/>
            <person name="Sato S."/>
            <person name="Yoshikawa S."/>
            <person name="Yamada K."/>
            <person name="Nakamura Y."/>
            <person name="Ichinomiya M."/>
            <person name="Sato N."/>
            <person name="Blanc-Mathieu R."/>
            <person name="Endo H."/>
            <person name="Kuwata A."/>
            <person name="Ogata H."/>
        </authorList>
    </citation>
    <scope>NUCLEOTIDE SEQUENCE [LARGE SCALE GENOMIC DNA]</scope>
</reference>
<comment type="caution">
    <text evidence="3">The sequence shown here is derived from an EMBL/GenBank/DDBJ whole genome shotgun (WGS) entry which is preliminary data.</text>
</comment>
<feature type="transmembrane region" description="Helical" evidence="2">
    <location>
        <begin position="168"/>
        <end position="192"/>
    </location>
</feature>
<keyword evidence="2" id="KW-0812">Transmembrane</keyword>
<evidence type="ECO:0000256" key="2">
    <source>
        <dbReference type="SAM" id="Phobius"/>
    </source>
</evidence>
<accession>A0ABQ6N1B0</accession>
<evidence type="ECO:0000313" key="4">
    <source>
        <dbReference type="Proteomes" id="UP001165060"/>
    </source>
</evidence>
<keyword evidence="2" id="KW-1133">Transmembrane helix</keyword>
<feature type="transmembrane region" description="Helical" evidence="2">
    <location>
        <begin position="226"/>
        <end position="249"/>
    </location>
</feature>
<feature type="transmembrane region" description="Helical" evidence="2">
    <location>
        <begin position="69"/>
        <end position="87"/>
    </location>
</feature>
<organism evidence="3 4">
    <name type="scientific">Tetraparma gracilis</name>
    <dbReference type="NCBI Taxonomy" id="2962635"/>
    <lineage>
        <taxon>Eukaryota</taxon>
        <taxon>Sar</taxon>
        <taxon>Stramenopiles</taxon>
        <taxon>Ochrophyta</taxon>
        <taxon>Bolidophyceae</taxon>
        <taxon>Parmales</taxon>
        <taxon>Triparmaceae</taxon>
        <taxon>Tetraparma</taxon>
    </lineage>
</organism>
<keyword evidence="2" id="KW-0472">Membrane</keyword>
<feature type="transmembrane region" description="Helical" evidence="2">
    <location>
        <begin position="138"/>
        <end position="156"/>
    </location>
</feature>
<keyword evidence="4" id="KW-1185">Reference proteome</keyword>
<dbReference type="Proteomes" id="UP001165060">
    <property type="component" value="Unassembled WGS sequence"/>
</dbReference>
<feature type="compositionally biased region" description="Low complexity" evidence="1">
    <location>
        <begin position="1"/>
        <end position="50"/>
    </location>
</feature>
<gene>
    <name evidence="3" type="ORF">TeGR_g13092</name>
</gene>
<evidence type="ECO:0000256" key="1">
    <source>
        <dbReference type="SAM" id="MobiDB-lite"/>
    </source>
</evidence>
<sequence>MTASTPRTTRRAQQARTGSASPAARGRSPASSKPTPSRSRSQPSKSTSSKTTKKLQYADGKPKPKFRGYLHGLGSVIFGGAALYLTLQTGRDSALGSQHAQNWWGLVALCFGKFMNYFSSAVLHLYPFKDTFWVTEALKADLVCITLSVGFSAMAFEPVWSPESLSVFWWTIFFMLANLACVYWTFAGHIGLRTPQGRSEVPRNICLVIQFLYVATKIGKSQDYSFLWMSAILFYVFAFAFAGPVTAAHDKEPVYFFWHKIQRNGLHEDFHNVLAIADALMVVMAYQHIKSME</sequence>